<name>A0A099D0U7_9GAMM</name>
<dbReference type="Pfam" id="PF04306">
    <property type="entry name" value="DUF456"/>
    <property type="match status" value="1"/>
</dbReference>
<protein>
    <submittedName>
        <fullName evidence="2">Membrane protein</fullName>
    </submittedName>
</protein>
<evidence type="ECO:0000256" key="1">
    <source>
        <dbReference type="SAM" id="Phobius"/>
    </source>
</evidence>
<sequence>MDILLYVLAGVLVVIGLAGAILPALPGIPILYAGLWLAAGVDGYRHVGFWWLLIIALIGALAMLLDLVASVFGAKRVGATPAALWGSAIGTVVGLFFGLPGLLLGPFIGALAGELMSGSSVLRSTHVGVGTWVGLLLGTLAKVVLSFVMLALFGFRMIFG</sequence>
<organism evidence="2 3">
    <name type="scientific">Oleiagrimonas soli</name>
    <dbReference type="NCBI Taxonomy" id="1543381"/>
    <lineage>
        <taxon>Bacteria</taxon>
        <taxon>Pseudomonadati</taxon>
        <taxon>Pseudomonadota</taxon>
        <taxon>Gammaproteobacteria</taxon>
        <taxon>Lysobacterales</taxon>
        <taxon>Rhodanobacteraceae</taxon>
        <taxon>Oleiagrimonas</taxon>
    </lineage>
</organism>
<feature type="transmembrane region" description="Helical" evidence="1">
    <location>
        <begin position="7"/>
        <end position="37"/>
    </location>
</feature>
<comment type="caution">
    <text evidence="2">The sequence shown here is derived from an EMBL/GenBank/DDBJ whole genome shotgun (WGS) entry which is preliminary data.</text>
</comment>
<dbReference type="EMBL" id="JROI01000007">
    <property type="protein sequence ID" value="KGI78915.1"/>
    <property type="molecule type" value="Genomic_DNA"/>
</dbReference>
<dbReference type="Proteomes" id="UP000029708">
    <property type="component" value="Unassembled WGS sequence"/>
</dbReference>
<evidence type="ECO:0000313" key="2">
    <source>
        <dbReference type="EMBL" id="KGI78915.1"/>
    </source>
</evidence>
<keyword evidence="1" id="KW-0812">Transmembrane</keyword>
<dbReference type="PANTHER" id="PTHR39165">
    <property type="entry name" value="IG HYPOTHETICAL 17883"/>
    <property type="match status" value="1"/>
</dbReference>
<evidence type="ECO:0000313" key="3">
    <source>
        <dbReference type="Proteomes" id="UP000029708"/>
    </source>
</evidence>
<dbReference type="HOGENOM" id="CLU_109297_0_0_6"/>
<dbReference type="STRING" id="1543381.LF63_0102830"/>
<feature type="transmembrane region" description="Helical" evidence="1">
    <location>
        <begin position="49"/>
        <end position="72"/>
    </location>
</feature>
<keyword evidence="1" id="KW-0472">Membrane</keyword>
<gene>
    <name evidence="2" type="ORF">LF63_0102830</name>
</gene>
<feature type="transmembrane region" description="Helical" evidence="1">
    <location>
        <begin position="132"/>
        <end position="155"/>
    </location>
</feature>
<keyword evidence="3" id="KW-1185">Reference proteome</keyword>
<feature type="transmembrane region" description="Helical" evidence="1">
    <location>
        <begin position="84"/>
        <end position="112"/>
    </location>
</feature>
<accession>A0A099D0U7</accession>
<keyword evidence="1" id="KW-1133">Transmembrane helix</keyword>
<dbReference type="InterPro" id="IPR007403">
    <property type="entry name" value="DUF456"/>
</dbReference>
<proteinExistence type="predicted"/>
<reference evidence="2 3" key="1">
    <citation type="submission" date="2014-09" db="EMBL/GenBank/DDBJ databases">
        <title>Xanthomonadaceae 3.5X direct submission.</title>
        <authorList>
            <person name="Fang T."/>
            <person name="Wang H."/>
        </authorList>
    </citation>
    <scope>NUCLEOTIDE SEQUENCE [LARGE SCALE GENOMIC DNA]</scope>
    <source>
        <strain evidence="2 3">3.5X</strain>
    </source>
</reference>
<dbReference type="AlphaFoldDB" id="A0A099D0U7"/>
<dbReference type="PANTHER" id="PTHR39165:SF1">
    <property type="entry name" value="DUF456 DOMAIN-CONTAINING PROTEIN"/>
    <property type="match status" value="1"/>
</dbReference>
<dbReference type="RefSeq" id="WP_043103012.1">
    <property type="nucleotide sequence ID" value="NZ_JACHET010000001.1"/>
</dbReference>